<evidence type="ECO:0000313" key="2">
    <source>
        <dbReference type="EMBL" id="GGQ59799.1"/>
    </source>
</evidence>
<evidence type="ECO:0000313" key="3">
    <source>
        <dbReference type="Proteomes" id="UP000656732"/>
    </source>
</evidence>
<reference evidence="2" key="2">
    <citation type="submission" date="2020-09" db="EMBL/GenBank/DDBJ databases">
        <authorList>
            <person name="Sun Q."/>
            <person name="Ohkuma M."/>
        </authorList>
    </citation>
    <scope>NUCLEOTIDE SEQUENCE</scope>
    <source>
        <strain evidence="2">JCM 4403</strain>
    </source>
</reference>
<dbReference type="Proteomes" id="UP000656732">
    <property type="component" value="Unassembled WGS sequence"/>
</dbReference>
<keyword evidence="3" id="KW-1185">Reference proteome</keyword>
<proteinExistence type="predicted"/>
<feature type="region of interest" description="Disordered" evidence="1">
    <location>
        <begin position="1"/>
        <end position="69"/>
    </location>
</feature>
<reference evidence="2" key="1">
    <citation type="journal article" date="2014" name="Int. J. Syst. Evol. Microbiol.">
        <title>Complete genome sequence of Corynebacterium casei LMG S-19264T (=DSM 44701T), isolated from a smear-ripened cheese.</title>
        <authorList>
            <consortium name="US DOE Joint Genome Institute (JGI-PGF)"/>
            <person name="Walter F."/>
            <person name="Albersmeier A."/>
            <person name="Kalinowski J."/>
            <person name="Ruckert C."/>
        </authorList>
    </citation>
    <scope>NUCLEOTIDE SEQUENCE</scope>
    <source>
        <strain evidence="2">JCM 4403</strain>
    </source>
</reference>
<evidence type="ECO:0000256" key="1">
    <source>
        <dbReference type="SAM" id="MobiDB-lite"/>
    </source>
</evidence>
<dbReference type="AlphaFoldDB" id="A0A918ESR0"/>
<name>A0A918ESR0_9ACTN</name>
<comment type="caution">
    <text evidence="2">The sequence shown here is derived from an EMBL/GenBank/DDBJ whole genome shotgun (WGS) entry which is preliminary data.</text>
</comment>
<gene>
    <name evidence="2" type="ORF">GCM10010280_02250</name>
</gene>
<organism evidence="2 3">
    <name type="scientific">Streptomyces pilosus</name>
    <dbReference type="NCBI Taxonomy" id="28893"/>
    <lineage>
        <taxon>Bacteria</taxon>
        <taxon>Bacillati</taxon>
        <taxon>Actinomycetota</taxon>
        <taxon>Actinomycetes</taxon>
        <taxon>Kitasatosporales</taxon>
        <taxon>Streptomycetaceae</taxon>
        <taxon>Streptomyces</taxon>
    </lineage>
</organism>
<sequence>MSGAKVPATSTEGTSPPRPLPSVRTAGRTAAAWLSVNGNSAPSGRRSSEGPSMRDVPLRSGRNRNVANR</sequence>
<dbReference type="EMBL" id="BMTU01000001">
    <property type="protein sequence ID" value="GGQ59799.1"/>
    <property type="molecule type" value="Genomic_DNA"/>
</dbReference>
<protein>
    <submittedName>
        <fullName evidence="2">Uncharacterized protein</fullName>
    </submittedName>
</protein>
<accession>A0A918ESR0</accession>